<evidence type="ECO:0000313" key="1">
    <source>
        <dbReference type="EMBL" id="ETP10912.1"/>
    </source>
</evidence>
<comment type="caution">
    <text evidence="1">The sequence shown here is derived from an EMBL/GenBank/DDBJ whole genome shotgun (WGS) entry which is preliminary data.</text>
</comment>
<name>W2WKN3_PHYNI</name>
<reference evidence="1 2" key="1">
    <citation type="submission" date="2013-11" db="EMBL/GenBank/DDBJ databases">
        <title>The Genome Sequence of Phytophthora parasitica CJ01A1.</title>
        <authorList>
            <consortium name="The Broad Institute Genomics Platform"/>
            <person name="Russ C."/>
            <person name="Tyler B."/>
            <person name="Panabieres F."/>
            <person name="Shan W."/>
            <person name="Tripathy S."/>
            <person name="Grunwald N."/>
            <person name="Machado M."/>
            <person name="Johnson C.S."/>
            <person name="Walker B."/>
            <person name="Young S.K."/>
            <person name="Zeng Q."/>
            <person name="Gargeya S."/>
            <person name="Fitzgerald M."/>
            <person name="Haas B."/>
            <person name="Abouelleil A."/>
            <person name="Allen A.W."/>
            <person name="Alvarado L."/>
            <person name="Arachchi H.M."/>
            <person name="Berlin A.M."/>
            <person name="Chapman S.B."/>
            <person name="Gainer-Dewar J."/>
            <person name="Goldberg J."/>
            <person name="Griggs A."/>
            <person name="Gujja S."/>
            <person name="Hansen M."/>
            <person name="Howarth C."/>
            <person name="Imamovic A."/>
            <person name="Ireland A."/>
            <person name="Larimer J."/>
            <person name="McCowan C."/>
            <person name="Murphy C."/>
            <person name="Pearson M."/>
            <person name="Poon T.W."/>
            <person name="Priest M."/>
            <person name="Roberts A."/>
            <person name="Saif S."/>
            <person name="Shea T."/>
            <person name="Sisk P."/>
            <person name="Sykes S."/>
            <person name="Wortman J."/>
            <person name="Nusbaum C."/>
            <person name="Birren B."/>
        </authorList>
    </citation>
    <scope>NUCLEOTIDE SEQUENCE [LARGE SCALE GENOMIC DNA]</scope>
    <source>
        <strain evidence="1 2">CJ01A1</strain>
    </source>
</reference>
<dbReference type="EMBL" id="ANIX01002687">
    <property type="protein sequence ID" value="ETP10912.1"/>
    <property type="molecule type" value="Genomic_DNA"/>
</dbReference>
<gene>
    <name evidence="1" type="ORF">F441_13519</name>
</gene>
<organism evidence="1 2">
    <name type="scientific">Phytophthora nicotianae CJ01A1</name>
    <dbReference type="NCBI Taxonomy" id="1317063"/>
    <lineage>
        <taxon>Eukaryota</taxon>
        <taxon>Sar</taxon>
        <taxon>Stramenopiles</taxon>
        <taxon>Oomycota</taxon>
        <taxon>Peronosporomycetes</taxon>
        <taxon>Peronosporales</taxon>
        <taxon>Peronosporaceae</taxon>
        <taxon>Phytophthora</taxon>
    </lineage>
</organism>
<dbReference type="Proteomes" id="UP000018958">
    <property type="component" value="Unassembled WGS sequence"/>
</dbReference>
<evidence type="ECO:0000313" key="2">
    <source>
        <dbReference type="Proteomes" id="UP000018958"/>
    </source>
</evidence>
<proteinExistence type="predicted"/>
<dbReference type="AlphaFoldDB" id="W2WKN3"/>
<accession>W2WKN3</accession>
<feature type="non-terminal residue" evidence="1">
    <location>
        <position position="50"/>
    </location>
</feature>
<protein>
    <submittedName>
        <fullName evidence="1">Uncharacterized protein</fullName>
    </submittedName>
</protein>
<sequence>MSSGFSGSVLTIFVKTSQSTHKRTRWMVLTCTPRPNSAFNSATECSPRNA</sequence>